<evidence type="ECO:0000313" key="2">
    <source>
        <dbReference type="EMBL" id="WBP84919.1"/>
    </source>
</evidence>
<keyword evidence="3" id="KW-1185">Reference proteome</keyword>
<sequence length="382" mass="40707">MARTSPSPADRRLIDLAAQYGVEVSARHLERWRSRPNPLLPAHQRDYPGRPLGGSSSTADEQLVALVVWLARNRRQGADRGHLALRAFGAGLPVPEETVRHAFARPAEDLAKQLRRGFGPLPVDGDLQEWVYDGAADLVGTKERRPTAVQRRVQAIDRQVLATPDLAPGWQFAAELDPGAAKAEPLGRTDFLFQSAITAMAGPGEMAPDTIARAARGLVADGAPQWAAHLLETDPRDPLAALAAAPLHQLPGLPADSIANHLYTVAQAAPIERLQAAWTAAGEIAAWAETSCAAVEAELAAGQPAEATEQWATGMISGASRTFLLTGLAEPNPTPAEQTVTAVQLIFMADAFNTTLAETDDDGREAMRRLAPPFLLSLLTVG</sequence>
<dbReference type="EMBL" id="CP115450">
    <property type="protein sequence ID" value="WBP84919.1"/>
    <property type="molecule type" value="Genomic_DNA"/>
</dbReference>
<organism evidence="2 3">
    <name type="scientific">Kitasatospora cathayae</name>
    <dbReference type="NCBI Taxonomy" id="3004092"/>
    <lineage>
        <taxon>Bacteria</taxon>
        <taxon>Bacillati</taxon>
        <taxon>Actinomycetota</taxon>
        <taxon>Actinomycetes</taxon>
        <taxon>Kitasatosporales</taxon>
        <taxon>Streptomycetaceae</taxon>
        <taxon>Kitasatospora</taxon>
    </lineage>
</organism>
<gene>
    <name evidence="2" type="ORF">O1G21_03005</name>
</gene>
<dbReference type="RefSeq" id="WP_270140494.1">
    <property type="nucleotide sequence ID" value="NZ_CP115450.1"/>
</dbReference>
<reference evidence="3" key="1">
    <citation type="submission" date="2022-12" db="EMBL/GenBank/DDBJ databases">
        <authorList>
            <person name="Mo P."/>
        </authorList>
    </citation>
    <scope>NUCLEOTIDE SEQUENCE [LARGE SCALE GENOMIC DNA]</scope>
    <source>
        <strain evidence="3">HUAS 3-15</strain>
    </source>
</reference>
<name>A0ABY7PWX6_9ACTN</name>
<evidence type="ECO:0000313" key="3">
    <source>
        <dbReference type="Proteomes" id="UP001212821"/>
    </source>
</evidence>
<accession>A0ABY7PWX6</accession>
<evidence type="ECO:0000256" key="1">
    <source>
        <dbReference type="SAM" id="MobiDB-lite"/>
    </source>
</evidence>
<dbReference type="Proteomes" id="UP001212821">
    <property type="component" value="Chromosome"/>
</dbReference>
<proteinExistence type="predicted"/>
<protein>
    <submittedName>
        <fullName evidence="2">Uncharacterized protein</fullName>
    </submittedName>
</protein>
<feature type="region of interest" description="Disordered" evidence="1">
    <location>
        <begin position="35"/>
        <end position="57"/>
    </location>
</feature>